<comment type="caution">
    <text evidence="1">The sequence shown here is derived from an EMBL/GenBank/DDBJ whole genome shotgun (WGS) entry which is preliminary data.</text>
</comment>
<sequence length="147" mass="16710">MQVETIINCPLRIQSVKWKILKPYIVSTVGKLTKEEADELFGTKASIEGSFMSDAPIQIPKNLIDDDHCIKFFDIEILHVALGSEASAKLLKKIILKDVYITPCMFISPDWKDIKKQDEYRIGQCATFVAKDMLVEKDRKISTESKS</sequence>
<feature type="non-terminal residue" evidence="1">
    <location>
        <position position="147"/>
    </location>
</feature>
<protein>
    <submittedName>
        <fullName evidence="1">Uncharacterized protein</fullName>
    </submittedName>
</protein>
<gene>
    <name evidence="1" type="ORF">LCGC14_2476610</name>
</gene>
<dbReference type="EMBL" id="LAZR01038912">
    <property type="protein sequence ID" value="KKL18326.1"/>
    <property type="molecule type" value="Genomic_DNA"/>
</dbReference>
<proteinExistence type="predicted"/>
<evidence type="ECO:0000313" key="1">
    <source>
        <dbReference type="EMBL" id="KKL18326.1"/>
    </source>
</evidence>
<dbReference type="AlphaFoldDB" id="A0A0F9DKW1"/>
<name>A0A0F9DKW1_9ZZZZ</name>
<organism evidence="1">
    <name type="scientific">marine sediment metagenome</name>
    <dbReference type="NCBI Taxonomy" id="412755"/>
    <lineage>
        <taxon>unclassified sequences</taxon>
        <taxon>metagenomes</taxon>
        <taxon>ecological metagenomes</taxon>
    </lineage>
</organism>
<reference evidence="1" key="1">
    <citation type="journal article" date="2015" name="Nature">
        <title>Complex archaea that bridge the gap between prokaryotes and eukaryotes.</title>
        <authorList>
            <person name="Spang A."/>
            <person name="Saw J.H."/>
            <person name="Jorgensen S.L."/>
            <person name="Zaremba-Niedzwiedzka K."/>
            <person name="Martijn J."/>
            <person name="Lind A.E."/>
            <person name="van Eijk R."/>
            <person name="Schleper C."/>
            <person name="Guy L."/>
            <person name="Ettema T.J."/>
        </authorList>
    </citation>
    <scope>NUCLEOTIDE SEQUENCE</scope>
</reference>
<accession>A0A0F9DKW1</accession>